<keyword evidence="2 7" id="KW-0813">Transport</keyword>
<dbReference type="GO" id="GO:0005886">
    <property type="term" value="C:plasma membrane"/>
    <property type="evidence" value="ECO:0007669"/>
    <property type="project" value="UniProtKB-SubCell"/>
</dbReference>
<evidence type="ECO:0000256" key="4">
    <source>
        <dbReference type="ARBA" id="ARBA00022692"/>
    </source>
</evidence>
<sequence length="279" mass="30927">MVTAIRRRIGTVALHTLLVVGGLLMVFPFIWMLLTAFKGEGQMIQDPLSWIPDPWRASNFPDALDAMPFGRAYWNSFYIAAITVVATLLTASMAAYAFSRIDFPFSRSLFVVFLLTQMVPTQVTLVPLYVMLSHFGWIDTHMALILPAIANPFAVFMMRQFIRAVPIELEEAARLDGANRWTIFTRIVLPNIKPGMAALGIIVFLGSWNSFIYPLIFLNSEDKFTVPMLLASFKGQHGGLDYGLLLAASTISVVPMLIAFVIGQRKIINSMAASGMGGR</sequence>
<dbReference type="PANTHER" id="PTHR43744">
    <property type="entry name" value="ABC TRANSPORTER PERMEASE PROTEIN MG189-RELATED-RELATED"/>
    <property type="match status" value="1"/>
</dbReference>
<dbReference type="Gene3D" id="1.10.3720.10">
    <property type="entry name" value="MetI-like"/>
    <property type="match status" value="1"/>
</dbReference>
<reference evidence="9 10" key="1">
    <citation type="submission" date="2017-03" db="EMBL/GenBank/DDBJ databases">
        <title>Draft genome sequence of Streptomyces scabrisporus NF3, endophyte isolated from Amphipterygium adstringens.</title>
        <authorList>
            <person name="Vazquez M."/>
            <person name="Ceapa C.D."/>
            <person name="Rodriguez Luna D."/>
            <person name="Sanchez Esquivel S."/>
        </authorList>
    </citation>
    <scope>NUCLEOTIDE SEQUENCE [LARGE SCALE GENOMIC DNA]</scope>
    <source>
        <strain evidence="9 10">NF3</strain>
    </source>
</reference>
<evidence type="ECO:0000256" key="1">
    <source>
        <dbReference type="ARBA" id="ARBA00004651"/>
    </source>
</evidence>
<dbReference type="STRING" id="159449.B4N89_01140"/>
<keyword evidence="6 7" id="KW-0472">Membrane</keyword>
<evidence type="ECO:0000256" key="5">
    <source>
        <dbReference type="ARBA" id="ARBA00022989"/>
    </source>
</evidence>
<dbReference type="AlphaFoldDB" id="A0A1T3NS38"/>
<feature type="transmembrane region" description="Helical" evidence="7">
    <location>
        <begin position="77"/>
        <end position="98"/>
    </location>
</feature>
<feature type="transmembrane region" description="Helical" evidence="7">
    <location>
        <begin position="110"/>
        <end position="132"/>
    </location>
</feature>
<keyword evidence="10" id="KW-1185">Reference proteome</keyword>
<dbReference type="CDD" id="cd06261">
    <property type="entry name" value="TM_PBP2"/>
    <property type="match status" value="1"/>
</dbReference>
<organism evidence="9 10">
    <name type="scientific">Embleya scabrispora</name>
    <dbReference type="NCBI Taxonomy" id="159449"/>
    <lineage>
        <taxon>Bacteria</taxon>
        <taxon>Bacillati</taxon>
        <taxon>Actinomycetota</taxon>
        <taxon>Actinomycetes</taxon>
        <taxon>Kitasatosporales</taxon>
        <taxon>Streptomycetaceae</taxon>
        <taxon>Embleya</taxon>
    </lineage>
</organism>
<dbReference type="Proteomes" id="UP000190037">
    <property type="component" value="Unassembled WGS sequence"/>
</dbReference>
<dbReference type="PROSITE" id="PS50928">
    <property type="entry name" value="ABC_TM1"/>
    <property type="match status" value="1"/>
</dbReference>
<gene>
    <name evidence="9" type="ORF">B4N89_01140</name>
</gene>
<keyword evidence="4 7" id="KW-0812">Transmembrane</keyword>
<dbReference type="EMBL" id="MWQN01000001">
    <property type="protein sequence ID" value="OPC79733.1"/>
    <property type="molecule type" value="Genomic_DNA"/>
</dbReference>
<dbReference type="PANTHER" id="PTHR43744:SF12">
    <property type="entry name" value="ABC TRANSPORTER PERMEASE PROTEIN MG189-RELATED"/>
    <property type="match status" value="1"/>
</dbReference>
<feature type="transmembrane region" description="Helical" evidence="7">
    <location>
        <begin position="138"/>
        <end position="158"/>
    </location>
</feature>
<dbReference type="SUPFAM" id="SSF161098">
    <property type="entry name" value="MetI-like"/>
    <property type="match status" value="1"/>
</dbReference>
<feature type="transmembrane region" description="Helical" evidence="7">
    <location>
        <begin position="196"/>
        <end position="218"/>
    </location>
</feature>
<evidence type="ECO:0000256" key="3">
    <source>
        <dbReference type="ARBA" id="ARBA00022475"/>
    </source>
</evidence>
<dbReference type="GO" id="GO:0055085">
    <property type="term" value="P:transmembrane transport"/>
    <property type="evidence" value="ECO:0007669"/>
    <property type="project" value="InterPro"/>
</dbReference>
<dbReference type="RefSeq" id="WP_078973997.1">
    <property type="nucleotide sequence ID" value="NZ_MWQN01000001.1"/>
</dbReference>
<keyword evidence="3" id="KW-1003">Cell membrane</keyword>
<evidence type="ECO:0000256" key="7">
    <source>
        <dbReference type="RuleBase" id="RU363032"/>
    </source>
</evidence>
<comment type="subcellular location">
    <subcellularLocation>
        <location evidence="1 7">Cell membrane</location>
        <topology evidence="1 7">Multi-pass membrane protein</topology>
    </subcellularLocation>
</comment>
<comment type="similarity">
    <text evidence="7">Belongs to the binding-protein-dependent transport system permease family.</text>
</comment>
<feature type="transmembrane region" description="Helical" evidence="7">
    <location>
        <begin position="12"/>
        <end position="34"/>
    </location>
</feature>
<dbReference type="Pfam" id="PF00528">
    <property type="entry name" value="BPD_transp_1"/>
    <property type="match status" value="1"/>
</dbReference>
<accession>A0A1T3NS38</accession>
<feature type="transmembrane region" description="Helical" evidence="7">
    <location>
        <begin position="242"/>
        <end position="262"/>
    </location>
</feature>
<evidence type="ECO:0000256" key="2">
    <source>
        <dbReference type="ARBA" id="ARBA00022448"/>
    </source>
</evidence>
<evidence type="ECO:0000259" key="8">
    <source>
        <dbReference type="PROSITE" id="PS50928"/>
    </source>
</evidence>
<comment type="caution">
    <text evidence="9">The sequence shown here is derived from an EMBL/GenBank/DDBJ whole genome shotgun (WGS) entry which is preliminary data.</text>
</comment>
<dbReference type="InterPro" id="IPR000515">
    <property type="entry name" value="MetI-like"/>
</dbReference>
<dbReference type="OrthoDB" id="2063054at2"/>
<evidence type="ECO:0000256" key="6">
    <source>
        <dbReference type="ARBA" id="ARBA00023136"/>
    </source>
</evidence>
<keyword evidence="5 7" id="KW-1133">Transmembrane helix</keyword>
<dbReference type="InterPro" id="IPR035906">
    <property type="entry name" value="MetI-like_sf"/>
</dbReference>
<dbReference type="eggNOG" id="COG0395">
    <property type="taxonomic scope" value="Bacteria"/>
</dbReference>
<proteinExistence type="inferred from homology"/>
<name>A0A1T3NS38_9ACTN</name>
<evidence type="ECO:0000313" key="9">
    <source>
        <dbReference type="EMBL" id="OPC79733.1"/>
    </source>
</evidence>
<feature type="domain" description="ABC transmembrane type-1" evidence="8">
    <location>
        <begin position="73"/>
        <end position="263"/>
    </location>
</feature>
<protein>
    <submittedName>
        <fullName evidence="9">Sugar ABC transporter permease</fullName>
    </submittedName>
</protein>
<evidence type="ECO:0000313" key="10">
    <source>
        <dbReference type="Proteomes" id="UP000190037"/>
    </source>
</evidence>